<evidence type="ECO:0000313" key="2">
    <source>
        <dbReference type="Proteomes" id="UP001596513"/>
    </source>
</evidence>
<proteinExistence type="predicted"/>
<dbReference type="EMBL" id="JBHTEK010000001">
    <property type="protein sequence ID" value="MFC7669292.1"/>
    <property type="molecule type" value="Genomic_DNA"/>
</dbReference>
<protein>
    <submittedName>
        <fullName evidence="1">Uncharacterized protein</fullName>
    </submittedName>
</protein>
<reference evidence="2" key="1">
    <citation type="journal article" date="2019" name="Int. J. Syst. Evol. Microbiol.">
        <title>The Global Catalogue of Microorganisms (GCM) 10K type strain sequencing project: providing services to taxonomists for standard genome sequencing and annotation.</title>
        <authorList>
            <consortium name="The Broad Institute Genomics Platform"/>
            <consortium name="The Broad Institute Genome Sequencing Center for Infectious Disease"/>
            <person name="Wu L."/>
            <person name="Ma J."/>
        </authorList>
    </citation>
    <scope>NUCLEOTIDE SEQUENCE [LARGE SCALE GENOMIC DNA]</scope>
    <source>
        <strain evidence="2">JCM 19635</strain>
    </source>
</reference>
<organism evidence="1 2">
    <name type="scientific">Hymenobacter humi</name>
    <dbReference type="NCBI Taxonomy" id="1411620"/>
    <lineage>
        <taxon>Bacteria</taxon>
        <taxon>Pseudomonadati</taxon>
        <taxon>Bacteroidota</taxon>
        <taxon>Cytophagia</taxon>
        <taxon>Cytophagales</taxon>
        <taxon>Hymenobacteraceae</taxon>
        <taxon>Hymenobacter</taxon>
    </lineage>
</organism>
<accession>A0ABW2UA53</accession>
<gene>
    <name evidence="1" type="ORF">ACFQT0_19485</name>
</gene>
<comment type="caution">
    <text evidence="1">The sequence shown here is derived from an EMBL/GenBank/DDBJ whole genome shotgun (WGS) entry which is preliminary data.</text>
</comment>
<dbReference type="Proteomes" id="UP001596513">
    <property type="component" value="Unassembled WGS sequence"/>
</dbReference>
<name>A0ABW2UA53_9BACT</name>
<dbReference type="RefSeq" id="WP_380204802.1">
    <property type="nucleotide sequence ID" value="NZ_JBHTEK010000001.1"/>
</dbReference>
<evidence type="ECO:0000313" key="1">
    <source>
        <dbReference type="EMBL" id="MFC7669292.1"/>
    </source>
</evidence>
<keyword evidence="2" id="KW-1185">Reference proteome</keyword>
<sequence length="75" mass="8258">MKLKEAEAHVLEHGRLPGPVASAEVTDAGELRQRLTNLLSKRSKLRKNPARADDLAAAEAEITLIRSKLNPQPHE</sequence>